<dbReference type="Gene3D" id="3.40.50.720">
    <property type="entry name" value="NAD(P)-binding Rossmann-like Domain"/>
    <property type="match status" value="2"/>
</dbReference>
<dbReference type="CDD" id="cd05299">
    <property type="entry name" value="CtBP_dh"/>
    <property type="match status" value="1"/>
</dbReference>
<dbReference type="InterPro" id="IPR043322">
    <property type="entry name" value="CtBP"/>
</dbReference>
<dbReference type="EMBL" id="SMKL01000053">
    <property type="protein sequence ID" value="TDC48606.1"/>
    <property type="molecule type" value="Genomic_DNA"/>
</dbReference>
<evidence type="ECO:0000256" key="1">
    <source>
        <dbReference type="ARBA" id="ARBA00005854"/>
    </source>
</evidence>
<evidence type="ECO:0000259" key="6">
    <source>
        <dbReference type="Pfam" id="PF02826"/>
    </source>
</evidence>
<dbReference type="GO" id="GO:0016616">
    <property type="term" value="F:oxidoreductase activity, acting on the CH-OH group of donors, NAD or NADP as acceptor"/>
    <property type="evidence" value="ECO:0007669"/>
    <property type="project" value="InterPro"/>
</dbReference>
<dbReference type="GO" id="GO:0051287">
    <property type="term" value="F:NAD binding"/>
    <property type="evidence" value="ECO:0007669"/>
    <property type="project" value="InterPro"/>
</dbReference>
<keyword evidence="8" id="KW-1185">Reference proteome</keyword>
<dbReference type="PANTHER" id="PTHR43761">
    <property type="entry name" value="D-ISOMER SPECIFIC 2-HYDROXYACID DEHYDROGENASE FAMILY PROTEIN (AFU_ORTHOLOGUE AFUA_1G13630)"/>
    <property type="match status" value="1"/>
</dbReference>
<dbReference type="AlphaFoldDB" id="A0A4R4RH73"/>
<reference evidence="7 8" key="1">
    <citation type="submission" date="2019-02" db="EMBL/GenBank/DDBJ databases">
        <title>Draft genome sequences of novel Actinobacteria.</title>
        <authorList>
            <person name="Sahin N."/>
            <person name="Ay H."/>
            <person name="Saygin H."/>
        </authorList>
    </citation>
    <scope>NUCLEOTIDE SEQUENCE [LARGE SCALE GENOMIC DNA]</scope>
    <source>
        <strain evidence="7 8">KC603</strain>
    </source>
</reference>
<evidence type="ECO:0000313" key="8">
    <source>
        <dbReference type="Proteomes" id="UP000295621"/>
    </source>
</evidence>
<comment type="caution">
    <text evidence="7">The sequence shown here is derived from an EMBL/GenBank/DDBJ whole genome shotgun (WGS) entry which is preliminary data.</text>
</comment>
<name>A0A4R4RH73_9ACTN</name>
<feature type="domain" description="D-isomer specific 2-hydroxyacid dehydrogenase catalytic" evidence="5">
    <location>
        <begin position="48"/>
        <end position="315"/>
    </location>
</feature>
<dbReference type="InterPro" id="IPR029752">
    <property type="entry name" value="D-isomer_DH_CS1"/>
</dbReference>
<dbReference type="InterPro" id="IPR036291">
    <property type="entry name" value="NAD(P)-bd_dom_sf"/>
</dbReference>
<dbReference type="Pfam" id="PF02826">
    <property type="entry name" value="2-Hacid_dh_C"/>
    <property type="match status" value="1"/>
</dbReference>
<dbReference type="PROSITE" id="PS00065">
    <property type="entry name" value="D_2_HYDROXYACID_DH_1"/>
    <property type="match status" value="1"/>
</dbReference>
<keyword evidence="2 4" id="KW-0560">Oxidoreductase</keyword>
<gene>
    <name evidence="7" type="ORF">E1212_20645</name>
</gene>
<evidence type="ECO:0000313" key="7">
    <source>
        <dbReference type="EMBL" id="TDC48606.1"/>
    </source>
</evidence>
<dbReference type="Proteomes" id="UP000295621">
    <property type="component" value="Unassembled WGS sequence"/>
</dbReference>
<dbReference type="InterPro" id="IPR029753">
    <property type="entry name" value="D-isomer_DH_CS"/>
</dbReference>
<dbReference type="SUPFAM" id="SSF52283">
    <property type="entry name" value="Formate/glycerate dehydrogenase catalytic domain-like"/>
    <property type="match status" value="1"/>
</dbReference>
<comment type="similarity">
    <text evidence="1 4">Belongs to the D-isomer specific 2-hydroxyacid dehydrogenase family.</text>
</comment>
<dbReference type="OrthoDB" id="117809at2"/>
<dbReference type="InterPro" id="IPR050418">
    <property type="entry name" value="D-iso_2-hydroxyacid_DH_PdxB"/>
</dbReference>
<evidence type="ECO:0000256" key="3">
    <source>
        <dbReference type="ARBA" id="ARBA00023027"/>
    </source>
</evidence>
<dbReference type="InterPro" id="IPR006140">
    <property type="entry name" value="D-isomer_DH_NAD-bd"/>
</dbReference>
<proteinExistence type="inferred from homology"/>
<keyword evidence="3" id="KW-0520">NAD</keyword>
<evidence type="ECO:0000256" key="2">
    <source>
        <dbReference type="ARBA" id="ARBA00023002"/>
    </source>
</evidence>
<organism evidence="7 8">
    <name type="scientific">Jiangella ureilytica</name>
    <dbReference type="NCBI Taxonomy" id="2530374"/>
    <lineage>
        <taxon>Bacteria</taxon>
        <taxon>Bacillati</taxon>
        <taxon>Actinomycetota</taxon>
        <taxon>Actinomycetes</taxon>
        <taxon>Jiangellales</taxon>
        <taxon>Jiangellaceae</taxon>
        <taxon>Jiangella</taxon>
    </lineage>
</organism>
<dbReference type="PROSITE" id="PS00670">
    <property type="entry name" value="D_2_HYDROXYACID_DH_2"/>
    <property type="match status" value="1"/>
</dbReference>
<dbReference type="GO" id="GO:0003714">
    <property type="term" value="F:transcription corepressor activity"/>
    <property type="evidence" value="ECO:0007669"/>
    <property type="project" value="InterPro"/>
</dbReference>
<feature type="domain" description="D-isomer specific 2-hydroxyacid dehydrogenase NAD-binding" evidence="6">
    <location>
        <begin position="113"/>
        <end position="287"/>
    </location>
</feature>
<dbReference type="SUPFAM" id="SSF51735">
    <property type="entry name" value="NAD(P)-binding Rossmann-fold domains"/>
    <property type="match status" value="1"/>
</dbReference>
<dbReference type="PANTHER" id="PTHR43761:SF1">
    <property type="entry name" value="D-ISOMER SPECIFIC 2-HYDROXYACID DEHYDROGENASE CATALYTIC DOMAIN-CONTAINING PROTEIN-RELATED"/>
    <property type="match status" value="1"/>
</dbReference>
<dbReference type="Pfam" id="PF00389">
    <property type="entry name" value="2-Hacid_dh"/>
    <property type="match status" value="1"/>
</dbReference>
<evidence type="ECO:0000256" key="4">
    <source>
        <dbReference type="RuleBase" id="RU003719"/>
    </source>
</evidence>
<dbReference type="InterPro" id="IPR006139">
    <property type="entry name" value="D-isomer_2_OHA_DH_cat_dom"/>
</dbReference>
<evidence type="ECO:0000259" key="5">
    <source>
        <dbReference type="Pfam" id="PF00389"/>
    </source>
</evidence>
<sequence>MGGGVTDRARIAVWAAAAPFLPATLRTLDEAGVPYAVLPASPVDIEAVAAEALIVGGAPVSAGLLAAFPKLRLLVRGGVGVDKIDLAAADRQGILVTNVADYGTNEVADHAMLLLLATVRRLGHFTAQTGGDWRSVEQVPVPRLQGRRLGIVGLGRIGTAVAGRARAFGLDVVAYDPLAPHRFERTGVGAVELDELLATSDVISLHAPLTPASRHLLDRAAFARMRRRPVIVNTARGGLIDTTALVEALDAGLVAGAGLDVVEGEPDAAALRPLLGRDDVLVTPHVAWYSQGSEEQLGRTAARVALDFVQRGIRPRPIDR</sequence>
<protein>
    <submittedName>
        <fullName evidence="7">C-terminal binding protein</fullName>
    </submittedName>
</protein>
<accession>A0A4R4RH73</accession>